<proteinExistence type="predicted"/>
<reference evidence="1 2" key="1">
    <citation type="submission" date="2018-06" db="EMBL/GenBank/DDBJ databases">
        <title>Freshwater and sediment microbial communities from various areas in North America, analyzing microbe dynamics in response to fracking.</title>
        <authorList>
            <person name="Lamendella R."/>
        </authorList>
    </citation>
    <scope>NUCLEOTIDE SEQUENCE [LARGE SCALE GENOMIC DNA]</scope>
    <source>
        <strain evidence="1 2">114J</strain>
    </source>
</reference>
<organism evidence="1 2">
    <name type="scientific">Marinobacter pelagius</name>
    <dbReference type="NCBI Taxonomy" id="379482"/>
    <lineage>
        <taxon>Bacteria</taxon>
        <taxon>Pseudomonadati</taxon>
        <taxon>Pseudomonadota</taxon>
        <taxon>Gammaproteobacteria</taxon>
        <taxon>Pseudomonadales</taxon>
        <taxon>Marinobacteraceae</taxon>
        <taxon>Marinobacter</taxon>
    </lineage>
</organism>
<evidence type="ECO:0000313" key="2">
    <source>
        <dbReference type="Proteomes" id="UP000252995"/>
    </source>
</evidence>
<evidence type="ECO:0000313" key="1">
    <source>
        <dbReference type="EMBL" id="RBP30093.1"/>
    </source>
</evidence>
<name>A0A366GRN3_9GAMM</name>
<dbReference type="EMBL" id="QNRO01000008">
    <property type="protein sequence ID" value="RBP30093.1"/>
    <property type="molecule type" value="Genomic_DNA"/>
</dbReference>
<sequence>MQQTGIYEQLITKLVESRLDRERFYVGERRLSSAEASIWLSRFLSNIRVSGISG</sequence>
<comment type="caution">
    <text evidence="1">The sequence shown here is derived from an EMBL/GenBank/DDBJ whole genome shotgun (WGS) entry which is preliminary data.</text>
</comment>
<accession>A0A366GRN3</accession>
<gene>
    <name evidence="1" type="ORF">DET50_108137</name>
</gene>
<dbReference type="Proteomes" id="UP000252995">
    <property type="component" value="Unassembled WGS sequence"/>
</dbReference>
<protein>
    <submittedName>
        <fullName evidence="1">Uncharacterized protein</fullName>
    </submittedName>
</protein>
<dbReference type="AlphaFoldDB" id="A0A366GRN3"/>